<comment type="caution">
    <text evidence="2">The sequence shown here is derived from an EMBL/GenBank/DDBJ whole genome shotgun (WGS) entry which is preliminary data.</text>
</comment>
<protein>
    <submittedName>
        <fullName evidence="2">Membrane protein</fullName>
    </submittedName>
</protein>
<organism evidence="2 5">
    <name type="scientific">Pectobacterium betavasculorum</name>
    <dbReference type="NCBI Taxonomy" id="55207"/>
    <lineage>
        <taxon>Bacteria</taxon>
        <taxon>Pseudomonadati</taxon>
        <taxon>Pseudomonadota</taxon>
        <taxon>Gammaproteobacteria</taxon>
        <taxon>Enterobacterales</taxon>
        <taxon>Pectobacteriaceae</taxon>
        <taxon>Pectobacterium</taxon>
    </lineage>
</organism>
<evidence type="ECO:0000313" key="2">
    <source>
        <dbReference type="EMBL" id="KFX06171.1"/>
    </source>
</evidence>
<dbReference type="Pfam" id="PF07332">
    <property type="entry name" value="Phage_holin_3_6"/>
    <property type="match status" value="1"/>
</dbReference>
<dbReference type="AlphaFoldDB" id="A0A093VI39"/>
<dbReference type="Proteomes" id="UP000032874">
    <property type="component" value="Unassembled WGS sequence"/>
</dbReference>
<accession>A0A093VI39</accession>
<evidence type="ECO:0000313" key="5">
    <source>
        <dbReference type="Proteomes" id="UP000032874"/>
    </source>
</evidence>
<keyword evidence="4" id="KW-1185">Reference proteome</keyword>
<dbReference type="InterPro" id="IPR009937">
    <property type="entry name" value="Phage_holin_3_6"/>
</dbReference>
<evidence type="ECO:0000313" key="3">
    <source>
        <dbReference type="EMBL" id="KFX20243.1"/>
    </source>
</evidence>
<dbReference type="STRING" id="55207.KP22_10000"/>
<dbReference type="OrthoDB" id="6505013at2"/>
<reference evidence="4 5" key="1">
    <citation type="submission" date="2014-08" db="EMBL/GenBank/DDBJ databases">
        <title>Genome sequences of NCPPB Pectobacterium isolates.</title>
        <authorList>
            <person name="Glover R.H."/>
            <person name="Sapp M."/>
            <person name="Elphinstone J."/>
        </authorList>
    </citation>
    <scope>NUCLEOTIDE SEQUENCE [LARGE SCALE GENOMIC DNA]</scope>
    <source>
        <strain evidence="3 4">NCPPB 2793</strain>
        <strain evidence="2 5">NCPPB 2795</strain>
    </source>
</reference>
<dbReference type="EMBL" id="JQHM01000002">
    <property type="protein sequence ID" value="KFX06171.1"/>
    <property type="molecule type" value="Genomic_DNA"/>
</dbReference>
<keyword evidence="1" id="KW-1133">Transmembrane helix</keyword>
<dbReference type="RefSeq" id="WP_039303051.1">
    <property type="nucleotide sequence ID" value="NZ_JQHL01000003.1"/>
</dbReference>
<evidence type="ECO:0000256" key="1">
    <source>
        <dbReference type="SAM" id="Phobius"/>
    </source>
</evidence>
<dbReference type="EMBL" id="JQHL01000003">
    <property type="protein sequence ID" value="KFX20243.1"/>
    <property type="molecule type" value="Genomic_DNA"/>
</dbReference>
<dbReference type="eggNOG" id="COG5393">
    <property type="taxonomic scope" value="Bacteria"/>
</dbReference>
<keyword evidence="1" id="KW-0472">Membrane</keyword>
<dbReference type="Proteomes" id="UP000032869">
    <property type="component" value="Unassembled WGS sequence"/>
</dbReference>
<gene>
    <name evidence="3" type="ORF">JV35_09020</name>
    <name evidence="2" type="ORF">KP22_10000</name>
</gene>
<sequence length="131" mass="14447">MTDKSQRGPASGVIGSAQRILTIVVKMVESRLRLAIIELEEEKANLIQLLLLVGLTLLFTMFGIMSLVALIVWGIDPQYRLYTLGCITATLLGLALIGGIWTLVKVRRSTLLKATRKELATDRALLEDDPK</sequence>
<feature type="transmembrane region" description="Helical" evidence="1">
    <location>
        <begin position="49"/>
        <end position="75"/>
    </location>
</feature>
<keyword evidence="1" id="KW-0812">Transmembrane</keyword>
<name>A0A093VI39_9GAMM</name>
<proteinExistence type="predicted"/>
<evidence type="ECO:0000313" key="4">
    <source>
        <dbReference type="Proteomes" id="UP000032869"/>
    </source>
</evidence>
<feature type="transmembrane region" description="Helical" evidence="1">
    <location>
        <begin position="81"/>
        <end position="104"/>
    </location>
</feature>